<evidence type="ECO:0000256" key="7">
    <source>
        <dbReference type="ARBA" id="ARBA00022694"/>
    </source>
</evidence>
<dbReference type="InterPro" id="IPR049470">
    <property type="entry name" value="TRM61_C"/>
</dbReference>
<feature type="region of interest" description="Disordered" evidence="11">
    <location>
        <begin position="260"/>
        <end position="321"/>
    </location>
</feature>
<dbReference type="CDD" id="cd02440">
    <property type="entry name" value="AdoMet_MTases"/>
    <property type="match status" value="1"/>
</dbReference>
<evidence type="ECO:0000313" key="14">
    <source>
        <dbReference type="Proteomes" id="UP000308652"/>
    </source>
</evidence>
<sequence>MWSTAREIAAGDVVIIWLTREVIQPLHITPGKDFNSKFGNYKHSDFIGIPYGSKVASRTGKGFIHILRPTPELWTLALPHRTQILYLADIAFITSWLNIKRGSRVIEAGTGSGSFSHSVARTVGSAGHLYSYEFHEARAKKASEEFKRHGMDDIVTLTHRNVCKEGFTIVDEADAVFLDLPAPWEAVDYAKTALRKDRTTRICCFSPCMEQVLRTVSALNEAGFTEITMYETLLRPHEVSLVPTLQPIAEVSEKLKKAEAKREEKRLQQIAANKTRSASMKRKREGGTEEDEDEAESKRVKTDDEDAGSKEESSSHLMTRESVEMLVDEEATPMASRAPSLAPPGKMSVSKALPEVRGHTSYLTFACLVPSSTFSAPPPIAAAEAAAPNVEASSSDKIDA</sequence>
<dbReference type="SUPFAM" id="SSF53335">
    <property type="entry name" value="S-adenosyl-L-methionine-dependent methyltransferases"/>
    <property type="match status" value="1"/>
</dbReference>
<dbReference type="EC" id="2.1.1.220" evidence="2 9"/>
<organism evidence="13 14">
    <name type="scientific">Crucibulum laeve</name>
    <dbReference type="NCBI Taxonomy" id="68775"/>
    <lineage>
        <taxon>Eukaryota</taxon>
        <taxon>Fungi</taxon>
        <taxon>Dikarya</taxon>
        <taxon>Basidiomycota</taxon>
        <taxon>Agaricomycotina</taxon>
        <taxon>Agaricomycetes</taxon>
        <taxon>Agaricomycetidae</taxon>
        <taxon>Agaricales</taxon>
        <taxon>Agaricineae</taxon>
        <taxon>Nidulariaceae</taxon>
        <taxon>Crucibulum</taxon>
    </lineage>
</organism>
<evidence type="ECO:0000256" key="10">
    <source>
        <dbReference type="PIRSR" id="PIRSR017269-1"/>
    </source>
</evidence>
<evidence type="ECO:0000256" key="6">
    <source>
        <dbReference type="ARBA" id="ARBA00022691"/>
    </source>
</evidence>
<accession>A0A5C3LK85</accession>
<comment type="similarity">
    <text evidence="9">Belongs to the class I-like SAM-binding methyltransferase superfamily. TRM61 family.</text>
</comment>
<feature type="binding site" evidence="10">
    <location>
        <position position="133"/>
    </location>
    <ligand>
        <name>S-adenosyl-L-methionine</name>
        <dbReference type="ChEBI" id="CHEBI:59789"/>
    </ligand>
</feature>
<dbReference type="PROSITE" id="PS51620">
    <property type="entry name" value="SAM_TRM61"/>
    <property type="match status" value="1"/>
</dbReference>
<dbReference type="GO" id="GO:0031515">
    <property type="term" value="C:tRNA (m1A) methyltransferase complex"/>
    <property type="evidence" value="ECO:0007669"/>
    <property type="project" value="UniProtKB-UniRule"/>
</dbReference>
<protein>
    <recommendedName>
        <fullName evidence="3 9">tRNA (adenine(58)-N(1))-methyltransferase catalytic subunit TRM61</fullName>
        <ecNumber evidence="2 9">2.1.1.220</ecNumber>
    </recommendedName>
</protein>
<keyword evidence="4 9" id="KW-0489">Methyltransferase</keyword>
<comment type="subcellular location">
    <subcellularLocation>
        <location evidence="1 9">Nucleus</location>
    </subcellularLocation>
</comment>
<keyword evidence="14" id="KW-1185">Reference proteome</keyword>
<evidence type="ECO:0000256" key="1">
    <source>
        <dbReference type="ARBA" id="ARBA00004123"/>
    </source>
</evidence>
<dbReference type="GO" id="GO:0005634">
    <property type="term" value="C:nucleus"/>
    <property type="evidence" value="ECO:0007669"/>
    <property type="project" value="UniProtKB-SubCell"/>
</dbReference>
<dbReference type="EMBL" id="ML213657">
    <property type="protein sequence ID" value="TFK33042.1"/>
    <property type="molecule type" value="Genomic_DNA"/>
</dbReference>
<evidence type="ECO:0000256" key="2">
    <source>
        <dbReference type="ARBA" id="ARBA00012796"/>
    </source>
</evidence>
<dbReference type="Gene3D" id="3.10.330.20">
    <property type="match status" value="1"/>
</dbReference>
<feature type="domain" description="tRNA (adenine(58)-N(1))-methyltransferase catalytic subunit TRM61 C-terminal" evidence="12">
    <location>
        <begin position="62"/>
        <end position="367"/>
    </location>
</feature>
<reference evidence="13 14" key="1">
    <citation type="journal article" date="2019" name="Nat. Ecol. Evol.">
        <title>Megaphylogeny resolves global patterns of mushroom evolution.</title>
        <authorList>
            <person name="Varga T."/>
            <person name="Krizsan K."/>
            <person name="Foldi C."/>
            <person name="Dima B."/>
            <person name="Sanchez-Garcia M."/>
            <person name="Sanchez-Ramirez S."/>
            <person name="Szollosi G.J."/>
            <person name="Szarkandi J.G."/>
            <person name="Papp V."/>
            <person name="Albert L."/>
            <person name="Andreopoulos W."/>
            <person name="Angelini C."/>
            <person name="Antonin V."/>
            <person name="Barry K.W."/>
            <person name="Bougher N.L."/>
            <person name="Buchanan P."/>
            <person name="Buyck B."/>
            <person name="Bense V."/>
            <person name="Catcheside P."/>
            <person name="Chovatia M."/>
            <person name="Cooper J."/>
            <person name="Damon W."/>
            <person name="Desjardin D."/>
            <person name="Finy P."/>
            <person name="Geml J."/>
            <person name="Haridas S."/>
            <person name="Hughes K."/>
            <person name="Justo A."/>
            <person name="Karasinski D."/>
            <person name="Kautmanova I."/>
            <person name="Kiss B."/>
            <person name="Kocsube S."/>
            <person name="Kotiranta H."/>
            <person name="LaButti K.M."/>
            <person name="Lechner B.E."/>
            <person name="Liimatainen K."/>
            <person name="Lipzen A."/>
            <person name="Lukacs Z."/>
            <person name="Mihaltcheva S."/>
            <person name="Morgado L.N."/>
            <person name="Niskanen T."/>
            <person name="Noordeloos M.E."/>
            <person name="Ohm R.A."/>
            <person name="Ortiz-Santana B."/>
            <person name="Ovrebo C."/>
            <person name="Racz N."/>
            <person name="Riley R."/>
            <person name="Savchenko A."/>
            <person name="Shiryaev A."/>
            <person name="Soop K."/>
            <person name="Spirin V."/>
            <person name="Szebenyi C."/>
            <person name="Tomsovsky M."/>
            <person name="Tulloss R.E."/>
            <person name="Uehling J."/>
            <person name="Grigoriev I.V."/>
            <person name="Vagvolgyi C."/>
            <person name="Papp T."/>
            <person name="Martin F.M."/>
            <person name="Miettinen O."/>
            <person name="Hibbett D.S."/>
            <person name="Nagy L.G."/>
        </authorList>
    </citation>
    <scope>NUCLEOTIDE SEQUENCE [LARGE SCALE GENOMIC DNA]</scope>
    <source>
        <strain evidence="13 14">CBS 166.37</strain>
    </source>
</reference>
<evidence type="ECO:0000259" key="12">
    <source>
        <dbReference type="Pfam" id="PF08704"/>
    </source>
</evidence>
<dbReference type="InterPro" id="IPR029063">
    <property type="entry name" value="SAM-dependent_MTases_sf"/>
</dbReference>
<evidence type="ECO:0000256" key="5">
    <source>
        <dbReference type="ARBA" id="ARBA00022679"/>
    </source>
</evidence>
<keyword evidence="7 9" id="KW-0819">tRNA processing</keyword>
<dbReference type="AlphaFoldDB" id="A0A5C3LK85"/>
<keyword evidence="6 9" id="KW-0949">S-adenosyl-L-methionine</keyword>
<comment type="function">
    <text evidence="9">Catalytic subunit of tRNA (adenine-N(1)-)-methyltransferase, which catalyzes the formation of N(1)-methyladenine at position 58 (m1A58) in initiator methionyl-tRNA.</text>
</comment>
<name>A0A5C3LK85_9AGAR</name>
<keyword evidence="5 9" id="KW-0808">Transferase</keyword>
<dbReference type="FunFam" id="3.40.50.150:FF:000247">
    <property type="entry name" value="tRNA (adenine(58)-N(1))-methyltransferase catalytic subunit TRM61"/>
    <property type="match status" value="1"/>
</dbReference>
<dbReference type="Proteomes" id="UP000308652">
    <property type="component" value="Unassembled WGS sequence"/>
</dbReference>
<evidence type="ECO:0000256" key="8">
    <source>
        <dbReference type="ARBA" id="ARBA00023242"/>
    </source>
</evidence>
<feature type="binding site" evidence="10">
    <location>
        <position position="179"/>
    </location>
    <ligand>
        <name>S-adenosyl-L-methionine</name>
        <dbReference type="ChEBI" id="CHEBI:59789"/>
    </ligand>
</feature>
<dbReference type="PANTHER" id="PTHR12133:SF2">
    <property type="entry name" value="TRNA (ADENINE(58)-N(1))-METHYLTRANSFERASE CATALYTIC SUBUNIT TRMT61A"/>
    <property type="match status" value="1"/>
</dbReference>
<dbReference type="STRING" id="68775.A0A5C3LK85"/>
<evidence type="ECO:0000313" key="13">
    <source>
        <dbReference type="EMBL" id="TFK33042.1"/>
    </source>
</evidence>
<dbReference type="GO" id="GO:0030488">
    <property type="term" value="P:tRNA methylation"/>
    <property type="evidence" value="ECO:0007669"/>
    <property type="project" value="InterPro"/>
</dbReference>
<evidence type="ECO:0000256" key="4">
    <source>
        <dbReference type="ARBA" id="ARBA00022603"/>
    </source>
</evidence>
<dbReference type="PIRSF" id="PIRSF017269">
    <property type="entry name" value="GCD14"/>
    <property type="match status" value="1"/>
</dbReference>
<dbReference type="OrthoDB" id="1925287at2759"/>
<evidence type="ECO:0000256" key="9">
    <source>
        <dbReference type="PIRNR" id="PIRNR017269"/>
    </source>
</evidence>
<dbReference type="Gene3D" id="3.40.50.150">
    <property type="entry name" value="Vaccinia Virus protein VP39"/>
    <property type="match status" value="1"/>
</dbReference>
<dbReference type="Pfam" id="PF08704">
    <property type="entry name" value="GCD14"/>
    <property type="match status" value="1"/>
</dbReference>
<gene>
    <name evidence="13" type="ORF">BDQ12DRAFT_616002</name>
</gene>
<evidence type="ECO:0000256" key="11">
    <source>
        <dbReference type="SAM" id="MobiDB-lite"/>
    </source>
</evidence>
<comment type="catalytic activity">
    <reaction evidence="9">
        <text>adenosine(58) in tRNA + S-adenosyl-L-methionine = N(1)-methyladenosine(58) in tRNA + S-adenosyl-L-homocysteine + H(+)</text>
        <dbReference type="Rhea" id="RHEA:43152"/>
        <dbReference type="Rhea" id="RHEA-COMP:10365"/>
        <dbReference type="Rhea" id="RHEA-COMP:10366"/>
        <dbReference type="ChEBI" id="CHEBI:15378"/>
        <dbReference type="ChEBI" id="CHEBI:57856"/>
        <dbReference type="ChEBI" id="CHEBI:59789"/>
        <dbReference type="ChEBI" id="CHEBI:74411"/>
        <dbReference type="ChEBI" id="CHEBI:74491"/>
        <dbReference type="EC" id="2.1.1.220"/>
    </reaction>
</comment>
<feature type="compositionally biased region" description="Basic and acidic residues" evidence="11">
    <location>
        <begin position="296"/>
        <end position="321"/>
    </location>
</feature>
<dbReference type="PANTHER" id="PTHR12133">
    <property type="entry name" value="TRNA (ADENINE(58)-N(1))-METHYLTRANSFERASE"/>
    <property type="match status" value="1"/>
</dbReference>
<keyword evidence="8 9" id="KW-0539">Nucleus</keyword>
<dbReference type="GO" id="GO:0160107">
    <property type="term" value="F:tRNA (adenine(58)-N1)-methyltransferase activity"/>
    <property type="evidence" value="ECO:0007669"/>
    <property type="project" value="UniProtKB-EC"/>
</dbReference>
<evidence type="ECO:0000256" key="3">
    <source>
        <dbReference type="ARBA" id="ARBA00015963"/>
    </source>
</evidence>
<dbReference type="InterPro" id="IPR014816">
    <property type="entry name" value="tRNA_MeTrfase_Gcd14"/>
</dbReference>
<proteinExistence type="inferred from homology"/>